<evidence type="ECO:0000313" key="3">
    <source>
        <dbReference type="Proteomes" id="UP000214646"/>
    </source>
</evidence>
<sequence length="47" mass="5005">MLDNAFGVKTYRFPRTAAASGEKSPNRVVGERRPGVERTGGGVNVAQ</sequence>
<proteinExistence type="predicted"/>
<comment type="caution">
    <text evidence="2">The sequence shown here is derived from an EMBL/GenBank/DDBJ whole genome shotgun (WGS) entry which is preliminary data.</text>
</comment>
<evidence type="ECO:0000313" key="2">
    <source>
        <dbReference type="EMBL" id="OWK38465.1"/>
    </source>
</evidence>
<dbReference type="EMBL" id="NIDE01000014">
    <property type="protein sequence ID" value="OWK38465.1"/>
    <property type="molecule type" value="Genomic_DNA"/>
</dbReference>
<gene>
    <name evidence="2" type="ORF">FRUB_07585</name>
</gene>
<evidence type="ECO:0000256" key="1">
    <source>
        <dbReference type="SAM" id="MobiDB-lite"/>
    </source>
</evidence>
<dbReference type="Proteomes" id="UP000214646">
    <property type="component" value="Unassembled WGS sequence"/>
</dbReference>
<feature type="compositionally biased region" description="Gly residues" evidence="1">
    <location>
        <begin position="38"/>
        <end position="47"/>
    </location>
</feature>
<dbReference type="AlphaFoldDB" id="A0A225DPZ9"/>
<protein>
    <submittedName>
        <fullName evidence="2">Uncharacterized protein</fullName>
    </submittedName>
</protein>
<reference evidence="3" key="1">
    <citation type="submission" date="2017-06" db="EMBL/GenBank/DDBJ databases">
        <title>Genome analysis of Fimbriiglobus ruber SP5, the first member of the order Planctomycetales with confirmed chitinolytic capability.</title>
        <authorList>
            <person name="Ravin N.V."/>
            <person name="Rakitin A.L."/>
            <person name="Ivanova A.A."/>
            <person name="Beletsky A.V."/>
            <person name="Kulichevskaya I.S."/>
            <person name="Mardanov A.V."/>
            <person name="Dedysh S.N."/>
        </authorList>
    </citation>
    <scope>NUCLEOTIDE SEQUENCE [LARGE SCALE GENOMIC DNA]</scope>
    <source>
        <strain evidence="3">SP5</strain>
    </source>
</reference>
<keyword evidence="3" id="KW-1185">Reference proteome</keyword>
<accession>A0A225DPZ9</accession>
<organism evidence="2 3">
    <name type="scientific">Fimbriiglobus ruber</name>
    <dbReference type="NCBI Taxonomy" id="1908690"/>
    <lineage>
        <taxon>Bacteria</taxon>
        <taxon>Pseudomonadati</taxon>
        <taxon>Planctomycetota</taxon>
        <taxon>Planctomycetia</taxon>
        <taxon>Gemmatales</taxon>
        <taxon>Gemmataceae</taxon>
        <taxon>Fimbriiglobus</taxon>
    </lineage>
</organism>
<feature type="region of interest" description="Disordered" evidence="1">
    <location>
        <begin position="17"/>
        <end position="47"/>
    </location>
</feature>
<name>A0A225DPZ9_9BACT</name>